<keyword evidence="2" id="KW-0472">Membrane</keyword>
<dbReference type="EMBL" id="CP058214">
    <property type="protein sequence ID" value="QPC45074.1"/>
    <property type="molecule type" value="Genomic_DNA"/>
</dbReference>
<evidence type="ECO:0008006" key="5">
    <source>
        <dbReference type="Google" id="ProtNLM"/>
    </source>
</evidence>
<dbReference type="AlphaFoldDB" id="A0A7S8HE21"/>
<feature type="region of interest" description="Disordered" evidence="1">
    <location>
        <begin position="1"/>
        <end position="21"/>
    </location>
</feature>
<protein>
    <recommendedName>
        <fullName evidence="5">DUF2474 domain-containing protein</fullName>
    </recommendedName>
</protein>
<dbReference type="Proteomes" id="UP000593594">
    <property type="component" value="Chromosome"/>
</dbReference>
<keyword evidence="4" id="KW-1185">Reference proteome</keyword>
<evidence type="ECO:0000313" key="4">
    <source>
        <dbReference type="Proteomes" id="UP000593594"/>
    </source>
</evidence>
<reference evidence="3 4" key="1">
    <citation type="submission" date="2020-06" db="EMBL/GenBank/DDBJ databases">
        <title>Genome sequence of 2 isolates from Red Sea Mangroves.</title>
        <authorList>
            <person name="Sefrji F."/>
            <person name="Michoud G."/>
            <person name="Merlino G."/>
            <person name="Daffonchio D."/>
        </authorList>
    </citation>
    <scope>NUCLEOTIDE SEQUENCE [LARGE SCALE GENOMIC DNA]</scope>
    <source>
        <strain evidence="3 4">R1DC25</strain>
    </source>
</reference>
<sequence>MAATTNNGGGSGGGDRPGGEPRRRWGRRIAWFVFLYAASAAVVLALAYGLRALLFL</sequence>
<keyword evidence="2" id="KW-1133">Transmembrane helix</keyword>
<evidence type="ECO:0000256" key="2">
    <source>
        <dbReference type="SAM" id="Phobius"/>
    </source>
</evidence>
<feature type="compositionally biased region" description="Gly residues" evidence="1">
    <location>
        <begin position="7"/>
        <end position="16"/>
    </location>
</feature>
<feature type="transmembrane region" description="Helical" evidence="2">
    <location>
        <begin position="29"/>
        <end position="50"/>
    </location>
</feature>
<dbReference type="RefSeq" id="WP_213162447.1">
    <property type="nucleotide sequence ID" value="NZ_CP058214.1"/>
</dbReference>
<name>A0A7S8HE21_9HYPH</name>
<keyword evidence="2" id="KW-0812">Transmembrane</keyword>
<gene>
    <name evidence="3" type="ORF">HW532_21670</name>
</gene>
<organism evidence="3 4">
    <name type="scientific">Kaustia mangrovi</name>
    <dbReference type="NCBI Taxonomy" id="2593653"/>
    <lineage>
        <taxon>Bacteria</taxon>
        <taxon>Pseudomonadati</taxon>
        <taxon>Pseudomonadota</taxon>
        <taxon>Alphaproteobacteria</taxon>
        <taxon>Hyphomicrobiales</taxon>
        <taxon>Parvibaculaceae</taxon>
        <taxon>Kaustia</taxon>
    </lineage>
</organism>
<proteinExistence type="predicted"/>
<evidence type="ECO:0000313" key="3">
    <source>
        <dbReference type="EMBL" id="QPC45074.1"/>
    </source>
</evidence>
<accession>A0A7S8HE21</accession>
<evidence type="ECO:0000256" key="1">
    <source>
        <dbReference type="SAM" id="MobiDB-lite"/>
    </source>
</evidence>
<dbReference type="KEGG" id="kmn:HW532_21670"/>